<dbReference type="GeneID" id="107218389"/>
<evidence type="ECO:0000256" key="8">
    <source>
        <dbReference type="ARBA" id="ARBA00023157"/>
    </source>
</evidence>
<dbReference type="Pfam" id="PF07679">
    <property type="entry name" value="I-set"/>
    <property type="match status" value="1"/>
</dbReference>
<dbReference type="InterPro" id="IPR003591">
    <property type="entry name" value="Leu-rich_rpt_typical-subtyp"/>
</dbReference>
<dbReference type="Proteomes" id="UP000829291">
    <property type="component" value="Chromosome 6"/>
</dbReference>
<evidence type="ECO:0000256" key="5">
    <source>
        <dbReference type="ARBA" id="ARBA00022737"/>
    </source>
</evidence>
<feature type="transmembrane region" description="Helical" evidence="10">
    <location>
        <begin position="556"/>
        <end position="576"/>
    </location>
</feature>
<dbReference type="InterPro" id="IPR050541">
    <property type="entry name" value="LRR_TM_domain-containing"/>
</dbReference>
<evidence type="ECO:0000313" key="13">
    <source>
        <dbReference type="Proteomes" id="UP000829291"/>
    </source>
</evidence>
<dbReference type="InterPro" id="IPR013098">
    <property type="entry name" value="Ig_I-set"/>
</dbReference>
<dbReference type="PANTHER" id="PTHR24369:SF210">
    <property type="entry name" value="CHAOPTIN-RELATED"/>
    <property type="match status" value="1"/>
</dbReference>
<dbReference type="InterPro" id="IPR003598">
    <property type="entry name" value="Ig_sub2"/>
</dbReference>
<dbReference type="Gene3D" id="2.60.40.10">
    <property type="entry name" value="Immunoglobulins"/>
    <property type="match status" value="1"/>
</dbReference>
<dbReference type="RefSeq" id="XP_015511729.2">
    <property type="nucleotide sequence ID" value="XM_015656243.2"/>
</dbReference>
<dbReference type="SMART" id="SM00082">
    <property type="entry name" value="LRRCT"/>
    <property type="match status" value="1"/>
</dbReference>
<dbReference type="InterPro" id="IPR013783">
    <property type="entry name" value="Ig-like_fold"/>
</dbReference>
<dbReference type="SMART" id="SM00369">
    <property type="entry name" value="LRR_TYP"/>
    <property type="match status" value="11"/>
</dbReference>
<evidence type="ECO:0000256" key="4">
    <source>
        <dbReference type="ARBA" id="ARBA00022729"/>
    </source>
</evidence>
<evidence type="ECO:0000256" key="6">
    <source>
        <dbReference type="ARBA" id="ARBA00022989"/>
    </source>
</evidence>
<keyword evidence="7 10" id="KW-0472">Membrane</keyword>
<dbReference type="Pfam" id="PF00560">
    <property type="entry name" value="LRR_1"/>
    <property type="match status" value="1"/>
</dbReference>
<dbReference type="InParanoid" id="A0A6J0B9U0"/>
<dbReference type="Pfam" id="PF13855">
    <property type="entry name" value="LRR_8"/>
    <property type="match status" value="3"/>
</dbReference>
<dbReference type="PROSITE" id="PS51450">
    <property type="entry name" value="LRR"/>
    <property type="match status" value="3"/>
</dbReference>
<dbReference type="GO" id="GO:0005886">
    <property type="term" value="C:plasma membrane"/>
    <property type="evidence" value="ECO:0007669"/>
    <property type="project" value="TreeGrafter"/>
</dbReference>
<dbReference type="AlphaFoldDB" id="A0A6J0B9U0"/>
<evidence type="ECO:0000256" key="10">
    <source>
        <dbReference type="SAM" id="Phobius"/>
    </source>
</evidence>
<evidence type="ECO:0000256" key="7">
    <source>
        <dbReference type="ARBA" id="ARBA00023136"/>
    </source>
</evidence>
<evidence type="ECO:0000259" key="12">
    <source>
        <dbReference type="PROSITE" id="PS50835"/>
    </source>
</evidence>
<evidence type="ECO:0000256" key="2">
    <source>
        <dbReference type="ARBA" id="ARBA00022614"/>
    </source>
</evidence>
<feature type="chain" id="PRO_5046215657" evidence="11">
    <location>
        <begin position="27"/>
        <end position="894"/>
    </location>
</feature>
<feature type="domain" description="Ig-like" evidence="12">
    <location>
        <begin position="435"/>
        <end position="545"/>
    </location>
</feature>
<dbReference type="InterPro" id="IPR001611">
    <property type="entry name" value="Leu-rich_rpt"/>
</dbReference>
<feature type="signal peptide" evidence="11">
    <location>
        <begin position="1"/>
        <end position="26"/>
    </location>
</feature>
<reference evidence="14" key="1">
    <citation type="submission" date="2025-08" db="UniProtKB">
        <authorList>
            <consortium name="RefSeq"/>
        </authorList>
    </citation>
    <scope>IDENTIFICATION</scope>
    <source>
        <tissue evidence="14">Thorax and Abdomen</tissue>
    </source>
</reference>
<organism evidence="14">
    <name type="scientific">Neodiprion lecontei</name>
    <name type="common">Redheaded pine sawfly</name>
    <dbReference type="NCBI Taxonomy" id="441921"/>
    <lineage>
        <taxon>Eukaryota</taxon>
        <taxon>Metazoa</taxon>
        <taxon>Ecdysozoa</taxon>
        <taxon>Arthropoda</taxon>
        <taxon>Hexapoda</taxon>
        <taxon>Insecta</taxon>
        <taxon>Pterygota</taxon>
        <taxon>Neoptera</taxon>
        <taxon>Endopterygota</taxon>
        <taxon>Hymenoptera</taxon>
        <taxon>Tenthredinoidea</taxon>
        <taxon>Diprionidae</taxon>
        <taxon>Diprioninae</taxon>
        <taxon>Neodiprion</taxon>
    </lineage>
</organism>
<gene>
    <name evidence="14" type="primary">LOC107218389</name>
</gene>
<dbReference type="PANTHER" id="PTHR24369">
    <property type="entry name" value="ANTIGEN BSP, PUTATIVE-RELATED"/>
    <property type="match status" value="1"/>
</dbReference>
<name>A0A6J0B9U0_NEOLC</name>
<dbReference type="InterPro" id="IPR003599">
    <property type="entry name" value="Ig_sub"/>
</dbReference>
<dbReference type="InterPro" id="IPR032675">
    <property type="entry name" value="LRR_dom_sf"/>
</dbReference>
<dbReference type="KEGG" id="nlo:107218389"/>
<keyword evidence="13" id="KW-1185">Reference proteome</keyword>
<keyword evidence="5" id="KW-0677">Repeat</keyword>
<dbReference type="SMART" id="SM00364">
    <property type="entry name" value="LRR_BAC"/>
    <property type="match status" value="4"/>
</dbReference>
<dbReference type="InterPro" id="IPR000483">
    <property type="entry name" value="Cys-rich_flank_reg_C"/>
</dbReference>
<protein>
    <submittedName>
        <fullName evidence="14">Leucine-rich repeat and immunoglobulin-like domain-containing nogo receptor-interacting protein 3</fullName>
    </submittedName>
</protein>
<dbReference type="SMART" id="SM00408">
    <property type="entry name" value="IGc2"/>
    <property type="match status" value="1"/>
</dbReference>
<evidence type="ECO:0000256" key="9">
    <source>
        <dbReference type="ARBA" id="ARBA00023180"/>
    </source>
</evidence>
<keyword evidence="3 10" id="KW-0812">Transmembrane</keyword>
<keyword evidence="9" id="KW-0325">Glycoprotein</keyword>
<evidence type="ECO:0000256" key="3">
    <source>
        <dbReference type="ARBA" id="ARBA00022692"/>
    </source>
</evidence>
<dbReference type="SUPFAM" id="SSF48726">
    <property type="entry name" value="Immunoglobulin"/>
    <property type="match status" value="1"/>
</dbReference>
<dbReference type="PROSITE" id="PS50835">
    <property type="entry name" value="IG_LIKE"/>
    <property type="match status" value="1"/>
</dbReference>
<dbReference type="Gene3D" id="3.80.10.10">
    <property type="entry name" value="Ribonuclease Inhibitor"/>
    <property type="match status" value="3"/>
</dbReference>
<dbReference type="SUPFAM" id="SSF52058">
    <property type="entry name" value="L domain-like"/>
    <property type="match status" value="1"/>
</dbReference>
<evidence type="ECO:0000256" key="11">
    <source>
        <dbReference type="SAM" id="SignalP"/>
    </source>
</evidence>
<sequence>MMSRLMVWGWLMTVISVSVIVGIADAAASTRNCAEGCVCGIDANETSALSCSNRNFGGLGLSEDVGFVSLVNVRTSSITATILTPAKRLRMLTWRKSGIESLGSGAFQGATLLERLDLGDNEIASLAGNVFRSLANLTFLNLTHNRLVSIDGNCFQGLESLDELHIARNKLSVIPYQLFSPVKHLRYLNVAGNRLVSLPDHSFAPNKALRELILSNNRLTRPPSHLFSDLRKLRFLALDGNVIHHIPRGFFADLENLERLDLGDNPIANLSNVAFQGLANLRWLSLARTQISSIPRDIWKPVSGLESLILAGTKIEEIRDGSFAGLSNLQSIVVSNASLRDFASKAFEDTPALRKLDMRHNNLAFLPASLASLPLEELDLANNSWACDCRMFWFVKWAESHEHTAAFETGLKCGTETVDNGDMLFTLRYLNCTAPTLAFATSPAEYVLLSSVLLECEFNGNPAPSITWVTPSLRILHWNPDPSFPDAFVSHPASHRADVKTVDDRVRVLDNGSLYIERLLREDVGVYKCFAVNPIANATTYVTLHMDRITYYETKILSIAVGAACAAGFLIITLFVQFLRYLFNKCGCERWCCCCKKVGVTPRAKQIHQMLDNIEQYKSQQLERLRENYTQQVHRIKDNCAEQVEWIRDSYEGQMRHIRDIRDYGTSHLTALRGQYYDQVKRVRDYSTGQLNWVRENYVFQRNKIRKFSAHQVLRFRESYKYQQQTLNKVLENLPSLYLDNCRSGSCGKSDSIVFDPNDITGMDTYFKAKINKLVEGGASLDDINSVYYTPTEISDSTSPQATSGLQDGLHINYIEHGPPPPMHPPLDISTFSTPVRGLRKFSSNCERGDGTDAPVFRGASAGALAGEPRDIVEGLGLLSSGTSLPDIPRETRL</sequence>
<proteinExistence type="predicted"/>
<dbReference type="InterPro" id="IPR036179">
    <property type="entry name" value="Ig-like_dom_sf"/>
</dbReference>
<dbReference type="OrthoDB" id="10061535at2759"/>
<keyword evidence="8" id="KW-1015">Disulfide bond</keyword>
<dbReference type="InterPro" id="IPR007110">
    <property type="entry name" value="Ig-like_dom"/>
</dbReference>
<keyword evidence="4 11" id="KW-0732">Signal</keyword>
<keyword evidence="2" id="KW-0433">Leucine-rich repeat</keyword>
<evidence type="ECO:0000256" key="1">
    <source>
        <dbReference type="ARBA" id="ARBA00004167"/>
    </source>
</evidence>
<keyword evidence="6 10" id="KW-1133">Transmembrane helix</keyword>
<dbReference type="SMART" id="SM00409">
    <property type="entry name" value="IG"/>
    <property type="match status" value="1"/>
</dbReference>
<dbReference type="SMART" id="SM00365">
    <property type="entry name" value="LRR_SD22"/>
    <property type="match status" value="3"/>
</dbReference>
<comment type="subcellular location">
    <subcellularLocation>
        <location evidence="1">Membrane</location>
        <topology evidence="1">Single-pass membrane protein</topology>
    </subcellularLocation>
</comment>
<evidence type="ECO:0000313" key="14">
    <source>
        <dbReference type="RefSeq" id="XP_015511729.2"/>
    </source>
</evidence>
<accession>A0A6J0B9U0</accession>